<evidence type="ECO:0000256" key="1">
    <source>
        <dbReference type="SAM" id="Phobius"/>
    </source>
</evidence>
<dbReference type="STRING" id="1619013.UT41_C0001G0296"/>
<feature type="transmembrane region" description="Helical" evidence="1">
    <location>
        <begin position="33"/>
        <end position="53"/>
    </location>
</feature>
<dbReference type="Proteomes" id="UP000034665">
    <property type="component" value="Unassembled WGS sequence"/>
</dbReference>
<evidence type="ECO:0000313" key="2">
    <source>
        <dbReference type="EMBL" id="KKR12752.1"/>
    </source>
</evidence>
<evidence type="ECO:0008006" key="4">
    <source>
        <dbReference type="Google" id="ProtNLM"/>
    </source>
</evidence>
<dbReference type="SUPFAM" id="SSF82171">
    <property type="entry name" value="DPP6 N-terminal domain-like"/>
    <property type="match status" value="1"/>
</dbReference>
<dbReference type="EMBL" id="LBWR01000001">
    <property type="protein sequence ID" value="KKR12752.1"/>
    <property type="molecule type" value="Genomic_DNA"/>
</dbReference>
<dbReference type="AlphaFoldDB" id="A0A0G0RGH9"/>
<organism evidence="2 3">
    <name type="scientific">Candidatus Wolfebacteria bacterium GW2011_GWC2_39_22</name>
    <dbReference type="NCBI Taxonomy" id="1619013"/>
    <lineage>
        <taxon>Bacteria</taxon>
        <taxon>Candidatus Wolfeibacteriota</taxon>
    </lineage>
</organism>
<keyword evidence="1" id="KW-0472">Membrane</keyword>
<evidence type="ECO:0000313" key="3">
    <source>
        <dbReference type="Proteomes" id="UP000034665"/>
    </source>
</evidence>
<dbReference type="Gene3D" id="2.130.10.10">
    <property type="entry name" value="YVTN repeat-like/Quinoprotein amine dehydrogenase"/>
    <property type="match status" value="1"/>
</dbReference>
<proteinExistence type="predicted"/>
<comment type="caution">
    <text evidence="2">The sequence shown here is derived from an EMBL/GenBank/DDBJ whole genome shotgun (WGS) entry which is preliminary data.</text>
</comment>
<accession>A0A0G0RGH9</accession>
<dbReference type="InterPro" id="IPR015943">
    <property type="entry name" value="WD40/YVTN_repeat-like_dom_sf"/>
</dbReference>
<keyword evidence="1" id="KW-0812">Transmembrane</keyword>
<keyword evidence="1" id="KW-1133">Transmembrane helix</keyword>
<reference evidence="2 3" key="1">
    <citation type="journal article" date="2015" name="Nature">
        <title>rRNA introns, odd ribosomes, and small enigmatic genomes across a large radiation of phyla.</title>
        <authorList>
            <person name="Brown C.T."/>
            <person name="Hug L.A."/>
            <person name="Thomas B.C."/>
            <person name="Sharon I."/>
            <person name="Castelle C.J."/>
            <person name="Singh A."/>
            <person name="Wilkins M.J."/>
            <person name="Williams K.H."/>
            <person name="Banfield J.F."/>
        </authorList>
    </citation>
    <scope>NUCLEOTIDE SEQUENCE [LARGE SCALE GENOMIC DNA]</scope>
</reference>
<name>A0A0G0RGH9_9BACT</name>
<protein>
    <recommendedName>
        <fullName evidence="4">PEGA domain-containing protein</fullName>
    </recommendedName>
</protein>
<sequence>MLFCTTIKAIGARNEAIRQVREFEIMPHRTRLILFYTFVLIFLIAGTGVLLYSSGWRIDLETKTIQKIGAIYIKANVRDVTIKINDKLYEDEAGIIQSGTLISNLLPKIYRVEITKEGYQPYYKTLTVKPSVVEEILNAQLIPEVFEPTVIAPTKGMQFVDTHQAANKMILQDTRTGIYYLYDKANASSTTNLTMAVTNAQRGQKIRKIAFVPFKPTQFIIEDSVGFKLFDSEKKSIESLAKGSVVTWNMKDSTILSVQTNKEHRQEVSSLNLIFKTQTALDGLNKQIATTTYITAIGTTGSGGAIAFTDVKNGLFLFTPKTEVLTRIAEGVKSFTFSPDGKKLAIVQQNGTITIQFIEAFNGDIRKKEGDSISITLAQKELIHSIQWYADSYHLFVEYPNELFLTELDDRKPLNVFNVLTGFTDYRYIAENSSIYFTNEKYIHSIQIEK</sequence>
<gene>
    <name evidence="2" type="ORF">UT41_C0001G0296</name>
</gene>